<gene>
    <name evidence="1" type="ORF">OPR82_11390</name>
</gene>
<proteinExistence type="predicted"/>
<comment type="caution">
    <text evidence="1">The sequence shown here is derived from an EMBL/GenBank/DDBJ whole genome shotgun (WGS) entry which is preliminary data.</text>
</comment>
<dbReference type="EMBL" id="JAPHAV010000004">
    <property type="protein sequence ID" value="MCX2697380.1"/>
    <property type="molecule type" value="Genomic_DNA"/>
</dbReference>
<accession>A0ABT3QP48</accession>
<keyword evidence="2" id="KW-1185">Reference proteome</keyword>
<evidence type="ECO:0000313" key="1">
    <source>
        <dbReference type="EMBL" id="MCX2697380.1"/>
    </source>
</evidence>
<sequence>MAIRQVTTENGRWPLLIVVLTVILLSLLSVSSRYLETRHTNLLLSAPAINVEAVLSYSSRVIASTNSDAQLEEVEQLLRSAIPFNSGDARIYSLLGEIARRKGQSSIEVQMFGHALTLAPTEKFALLWSIQRAVIESDFDTASKKLDLLFRRWPDEIKRLASVIPTLFQSPDAFEIFSEKLSAGPPWRRALINVMSEETSPNKAFTAQLLTELASGRNPPTTEDTRTILASLFKEKAYDLAYQTFLFTLPPDERRLSGYIFDAEFEAASENRIFGWQIRQQPGAKITIPAKQKGALIEFANTPIIRLGLQQTLKLPPGSFSLEYSVSATRADMPKALIWNLMCSDPNKNILKSEVPQGDYNDRVIRASFNISEGCHVQTLSLRTTAMVESWNDRYSGQVRFNYIRIIKE</sequence>
<name>A0ABT3QP48_9HYPH</name>
<dbReference type="RefSeq" id="WP_265984968.1">
    <property type="nucleotide sequence ID" value="NZ_JAPHAV010000004.1"/>
</dbReference>
<protein>
    <recommendedName>
        <fullName evidence="3">Tetratricopeptide repeat protein</fullName>
    </recommendedName>
</protein>
<evidence type="ECO:0008006" key="3">
    <source>
        <dbReference type="Google" id="ProtNLM"/>
    </source>
</evidence>
<evidence type="ECO:0000313" key="2">
    <source>
        <dbReference type="Proteomes" id="UP001301216"/>
    </source>
</evidence>
<organism evidence="1 2">
    <name type="scientific">Ochrobactrum chromiisoli</name>
    <dbReference type="NCBI Taxonomy" id="2993941"/>
    <lineage>
        <taxon>Bacteria</taxon>
        <taxon>Pseudomonadati</taxon>
        <taxon>Pseudomonadota</taxon>
        <taxon>Alphaproteobacteria</taxon>
        <taxon>Hyphomicrobiales</taxon>
        <taxon>Brucellaceae</taxon>
        <taxon>Brucella/Ochrobactrum group</taxon>
        <taxon>Ochrobactrum</taxon>
    </lineage>
</organism>
<dbReference type="Proteomes" id="UP001301216">
    <property type="component" value="Unassembled WGS sequence"/>
</dbReference>
<reference evidence="1 2" key="1">
    <citation type="submission" date="2022-11" db="EMBL/GenBank/DDBJ databases">
        <title>Brucella sp. YY2X, whole genome shotgun sequencing project.</title>
        <authorList>
            <person name="Yang Y."/>
        </authorList>
    </citation>
    <scope>NUCLEOTIDE SEQUENCE [LARGE SCALE GENOMIC DNA]</scope>
    <source>
        <strain evidence="1 2">YY2X</strain>
    </source>
</reference>